<comment type="subunit">
    <text evidence="3 4">Part of the 30S ribosomal subunit. Forms a bridge to the 50S subunit in the 70S ribosome, contacting the 23S rRNA.</text>
</comment>
<dbReference type="Gene3D" id="1.10.287.10">
    <property type="entry name" value="S15/NS1, RNA-binding"/>
    <property type="match status" value="1"/>
</dbReference>
<gene>
    <name evidence="4 7" type="primary">rpsO</name>
    <name evidence="7" type="ORF">PMARG_ME00050</name>
</gene>
<dbReference type="KEGG" id="cmik:PMARG_ME00050"/>
<dbReference type="OrthoDB" id="9799262at2"/>
<keyword evidence="2 4" id="KW-0687">Ribonucleoprotein</keyword>
<dbReference type="PROSITE" id="PS00362">
    <property type="entry name" value="RIBOSOMAL_S15"/>
    <property type="match status" value="1"/>
</dbReference>
<name>A0A143WPH2_9ENTR</name>
<keyword evidence="8" id="KW-1185">Reference proteome</keyword>
<dbReference type="SMART" id="SM01387">
    <property type="entry name" value="Ribosomal_S15"/>
    <property type="match status" value="1"/>
</dbReference>
<dbReference type="PANTHER" id="PTHR23321">
    <property type="entry name" value="RIBOSOMAL PROTEIN S15, BACTERIAL AND ORGANELLAR"/>
    <property type="match status" value="1"/>
</dbReference>
<keyword evidence="1 4" id="KW-0689">Ribosomal protein</keyword>
<dbReference type="SUPFAM" id="SSF47060">
    <property type="entry name" value="S15/NS1 RNA-binding domain"/>
    <property type="match status" value="1"/>
</dbReference>
<evidence type="ECO:0000256" key="3">
    <source>
        <dbReference type="ARBA" id="ARBA00064542"/>
    </source>
</evidence>
<reference evidence="8" key="1">
    <citation type="submission" date="2016-01" db="EMBL/GenBank/DDBJ databases">
        <authorList>
            <person name="Husnik F."/>
        </authorList>
    </citation>
    <scope>NUCLEOTIDE SEQUENCE [LARGE SCALE GENOMIC DNA]</scope>
</reference>
<keyword evidence="4 6" id="KW-0699">rRNA-binding</keyword>
<dbReference type="InterPro" id="IPR009068">
    <property type="entry name" value="uS15_NS1_RNA-bd_sf"/>
</dbReference>
<evidence type="ECO:0000256" key="4">
    <source>
        <dbReference type="HAMAP-Rule" id="MF_01343"/>
    </source>
</evidence>
<dbReference type="Proteomes" id="UP000095697">
    <property type="component" value="Chromosome I"/>
</dbReference>
<dbReference type="STRING" id="1778264.PMARG_ME00050"/>
<dbReference type="InterPro" id="IPR005290">
    <property type="entry name" value="Ribosomal_uS15_bac-type"/>
</dbReference>
<dbReference type="RefSeq" id="WP_067569003.1">
    <property type="nucleotide sequence ID" value="NZ_LN999831.1"/>
</dbReference>
<comment type="function">
    <text evidence="4">Forms an intersubunit bridge (bridge B4) with the 23S rRNA of the 50S subunit in the ribosome.</text>
</comment>
<dbReference type="GO" id="GO:0003735">
    <property type="term" value="F:structural constituent of ribosome"/>
    <property type="evidence" value="ECO:0007669"/>
    <property type="project" value="InterPro"/>
</dbReference>
<keyword evidence="4 6" id="KW-0694">RNA-binding</keyword>
<evidence type="ECO:0000256" key="2">
    <source>
        <dbReference type="ARBA" id="ARBA00023274"/>
    </source>
</evidence>
<evidence type="ECO:0000313" key="8">
    <source>
        <dbReference type="Proteomes" id="UP000095697"/>
    </source>
</evidence>
<dbReference type="GO" id="GO:0006412">
    <property type="term" value="P:translation"/>
    <property type="evidence" value="ECO:0007669"/>
    <property type="project" value="UniProtKB-UniRule"/>
</dbReference>
<dbReference type="InterPro" id="IPR000589">
    <property type="entry name" value="Ribosomal_uS15"/>
</dbReference>
<evidence type="ECO:0000256" key="6">
    <source>
        <dbReference type="RuleBase" id="RU004524"/>
    </source>
</evidence>
<dbReference type="Pfam" id="PF00312">
    <property type="entry name" value="Ribosomal_S15"/>
    <property type="match status" value="1"/>
</dbReference>
<dbReference type="PATRIC" id="fig|1778264.3.peg.45"/>
<dbReference type="NCBIfam" id="TIGR00952">
    <property type="entry name" value="S15_bact"/>
    <property type="match status" value="1"/>
</dbReference>
<evidence type="ECO:0000313" key="7">
    <source>
        <dbReference type="EMBL" id="CUX95665.1"/>
    </source>
</evidence>
<dbReference type="Gene3D" id="6.10.250.3130">
    <property type="match status" value="1"/>
</dbReference>
<protein>
    <recommendedName>
        <fullName evidence="4">Small ribosomal subunit protein uS15</fullName>
    </recommendedName>
</protein>
<dbReference type="CDD" id="cd00353">
    <property type="entry name" value="Ribosomal_S15p_S13e"/>
    <property type="match status" value="1"/>
</dbReference>
<dbReference type="EMBL" id="LN999831">
    <property type="protein sequence ID" value="CUX95665.1"/>
    <property type="molecule type" value="Genomic_DNA"/>
</dbReference>
<accession>A0A143WPH2</accession>
<dbReference type="PANTHER" id="PTHR23321:SF26">
    <property type="entry name" value="SMALL RIBOSOMAL SUBUNIT PROTEIN US15M"/>
    <property type="match status" value="1"/>
</dbReference>
<sequence>MSLSFEIKEKIIYNFGRNAKDSGYTEVQIAILTTNISHLHNHFIEHKNDHHSRRGLLRMVSKRRKLLEYLKNKDRVRYTNLIERLDLRH</sequence>
<evidence type="ECO:0000256" key="5">
    <source>
        <dbReference type="RuleBase" id="RU003919"/>
    </source>
</evidence>
<dbReference type="GO" id="GO:0019843">
    <property type="term" value="F:rRNA binding"/>
    <property type="evidence" value="ECO:0007669"/>
    <property type="project" value="UniProtKB-UniRule"/>
</dbReference>
<comment type="similarity">
    <text evidence="4 5">Belongs to the universal ribosomal protein uS15 family.</text>
</comment>
<evidence type="ECO:0000256" key="1">
    <source>
        <dbReference type="ARBA" id="ARBA00022980"/>
    </source>
</evidence>
<proteinExistence type="inferred from homology"/>
<dbReference type="HAMAP" id="MF_01343_B">
    <property type="entry name" value="Ribosomal_uS15_B"/>
    <property type="match status" value="1"/>
</dbReference>
<organism evidence="7 8">
    <name type="scientific">Candidatus Mikella endobia</name>
    <dbReference type="NCBI Taxonomy" id="1778264"/>
    <lineage>
        <taxon>Bacteria</taxon>
        <taxon>Pseudomonadati</taxon>
        <taxon>Pseudomonadota</taxon>
        <taxon>Gammaproteobacteria</taxon>
        <taxon>Enterobacterales</taxon>
        <taxon>Enterobacteriaceae</taxon>
        <taxon>Candidatus Mikella</taxon>
    </lineage>
</organism>
<dbReference type="FunFam" id="1.10.287.10:FF:000002">
    <property type="entry name" value="30S ribosomal protein S15"/>
    <property type="match status" value="1"/>
</dbReference>
<comment type="function">
    <text evidence="4 6">One of the primary rRNA binding proteins, it binds directly to 16S rRNA where it helps nucleate assembly of the platform of the 30S subunit by binding and bridging several RNA helices of the 16S rRNA.</text>
</comment>
<dbReference type="GO" id="GO:0022627">
    <property type="term" value="C:cytosolic small ribosomal subunit"/>
    <property type="evidence" value="ECO:0007669"/>
    <property type="project" value="TreeGrafter"/>
</dbReference>
<dbReference type="AlphaFoldDB" id="A0A143WPH2"/>